<accession>A0A6N8JFW4</accession>
<gene>
    <name evidence="7" type="ORF">GO495_26230</name>
</gene>
<dbReference type="NCBIfam" id="NF007757">
    <property type="entry name" value="PRK10438.1"/>
    <property type="match status" value="1"/>
</dbReference>
<protein>
    <recommendedName>
        <fullName evidence="5">Omega-amidase YafV</fullName>
        <ecNumber evidence="3">3.5.1.3</ecNumber>
    </recommendedName>
</protein>
<feature type="domain" description="CN hydrolase" evidence="6">
    <location>
        <begin position="4"/>
        <end position="242"/>
    </location>
</feature>
<dbReference type="FunFam" id="3.60.110.10:FF:000004">
    <property type="entry name" value="Carbon-nitrogen hydrolase"/>
    <property type="match status" value="1"/>
</dbReference>
<proteinExistence type="inferred from homology"/>
<dbReference type="InterPro" id="IPR052737">
    <property type="entry name" value="Omega-amidase_YafV"/>
</dbReference>
<evidence type="ECO:0000313" key="7">
    <source>
        <dbReference type="EMBL" id="MVT44120.1"/>
    </source>
</evidence>
<dbReference type="PANTHER" id="PTHR47799:SF1">
    <property type="entry name" value="OMEGA-AMIDASE YAFV"/>
    <property type="match status" value="1"/>
</dbReference>
<dbReference type="Gene3D" id="3.60.110.10">
    <property type="entry name" value="Carbon-nitrogen hydrolase"/>
    <property type="match status" value="1"/>
</dbReference>
<comment type="similarity">
    <text evidence="1">Belongs to the carbon-nitrogen hydrolase superfamily. NIT1/NIT2 family.</text>
</comment>
<evidence type="ECO:0000256" key="1">
    <source>
        <dbReference type="ARBA" id="ARBA00010613"/>
    </source>
</evidence>
<dbReference type="GO" id="GO:0106008">
    <property type="term" value="F:2-oxoglutaramate amidase activity"/>
    <property type="evidence" value="ECO:0007669"/>
    <property type="project" value="TreeGrafter"/>
</dbReference>
<evidence type="ECO:0000256" key="5">
    <source>
        <dbReference type="ARBA" id="ARBA00072139"/>
    </source>
</evidence>
<dbReference type="EMBL" id="WRXO01000010">
    <property type="protein sequence ID" value="MVT44120.1"/>
    <property type="molecule type" value="Genomic_DNA"/>
</dbReference>
<evidence type="ECO:0000313" key="8">
    <source>
        <dbReference type="Proteomes" id="UP000468388"/>
    </source>
</evidence>
<organism evidence="7 8">
    <name type="scientific">Chitinophaga oryziterrae</name>
    <dbReference type="NCBI Taxonomy" id="1031224"/>
    <lineage>
        <taxon>Bacteria</taxon>
        <taxon>Pseudomonadati</taxon>
        <taxon>Bacteroidota</taxon>
        <taxon>Chitinophagia</taxon>
        <taxon>Chitinophagales</taxon>
        <taxon>Chitinophagaceae</taxon>
        <taxon>Chitinophaga</taxon>
    </lineage>
</organism>
<dbReference type="RefSeq" id="WP_157302929.1">
    <property type="nucleotide sequence ID" value="NZ_BAAAZB010000021.1"/>
</dbReference>
<evidence type="ECO:0000259" key="6">
    <source>
        <dbReference type="PROSITE" id="PS50263"/>
    </source>
</evidence>
<dbReference type="Proteomes" id="UP000468388">
    <property type="component" value="Unassembled WGS sequence"/>
</dbReference>
<sequence length="264" mass="30338">MSDLKVTLIQANLHWEDIAANLRMFDEKIDAITERTEVVVLPEMFSTGFSMKPEKLAETMEGSAVQWMRKKAAQKNIILTGSLIIEENGEYLNRLIWMQPNGVAGTYDKRHLFGYAGEHEHYHAGDRRLIAQVKGWKICLTICYDLRFPVWSRNVITPETGAPAYDILINVANWPERRATAWKTLLQARAIENQCYMIGVNRVGNDGNEIYHSGDSSLIDPMGEIIYRKGHDEDIFTTTLERTKLDEIRKNIPFLKDADKFQVF</sequence>
<evidence type="ECO:0000256" key="2">
    <source>
        <dbReference type="ARBA" id="ARBA00022801"/>
    </source>
</evidence>
<comment type="catalytic activity">
    <reaction evidence="4">
        <text>a monoamide of a dicarboxylate + H2O = a dicarboxylate + NH4(+)</text>
        <dbReference type="Rhea" id="RHEA:11716"/>
        <dbReference type="ChEBI" id="CHEBI:15377"/>
        <dbReference type="ChEBI" id="CHEBI:28938"/>
        <dbReference type="ChEBI" id="CHEBI:28965"/>
        <dbReference type="ChEBI" id="CHEBI:77450"/>
        <dbReference type="EC" id="3.5.1.3"/>
    </reaction>
</comment>
<dbReference type="AlphaFoldDB" id="A0A6N8JFW4"/>
<dbReference type="PROSITE" id="PS50263">
    <property type="entry name" value="CN_HYDROLASE"/>
    <property type="match status" value="1"/>
</dbReference>
<keyword evidence="8" id="KW-1185">Reference proteome</keyword>
<dbReference type="InterPro" id="IPR036526">
    <property type="entry name" value="C-N_Hydrolase_sf"/>
</dbReference>
<dbReference type="GO" id="GO:0050152">
    <property type="term" value="F:omega-amidase activity"/>
    <property type="evidence" value="ECO:0007669"/>
    <property type="project" value="UniProtKB-EC"/>
</dbReference>
<evidence type="ECO:0000256" key="4">
    <source>
        <dbReference type="ARBA" id="ARBA00052904"/>
    </source>
</evidence>
<dbReference type="EC" id="3.5.1.3" evidence="3"/>
<dbReference type="OrthoDB" id="9811121at2"/>
<comment type="caution">
    <text evidence="7">The sequence shown here is derived from an EMBL/GenBank/DDBJ whole genome shotgun (WGS) entry which is preliminary data.</text>
</comment>
<dbReference type="SUPFAM" id="SSF56317">
    <property type="entry name" value="Carbon-nitrogen hydrolase"/>
    <property type="match status" value="1"/>
</dbReference>
<reference evidence="7 8" key="1">
    <citation type="submission" date="2019-12" db="EMBL/GenBank/DDBJ databases">
        <title>The draft genomic sequence of strain Chitinophaga oryziterrae JCM 16595.</title>
        <authorList>
            <person name="Zhang X."/>
        </authorList>
    </citation>
    <scope>NUCLEOTIDE SEQUENCE [LARGE SCALE GENOMIC DNA]</scope>
    <source>
        <strain evidence="7 8">JCM 16595</strain>
    </source>
</reference>
<dbReference type="PANTHER" id="PTHR47799">
    <property type="entry name" value="OMEGA-AMIDASE YAFV"/>
    <property type="match status" value="1"/>
</dbReference>
<name>A0A6N8JFW4_9BACT</name>
<evidence type="ECO:0000256" key="3">
    <source>
        <dbReference type="ARBA" id="ARBA00039118"/>
    </source>
</evidence>
<dbReference type="Pfam" id="PF00795">
    <property type="entry name" value="CN_hydrolase"/>
    <property type="match status" value="1"/>
</dbReference>
<dbReference type="CDD" id="cd07575">
    <property type="entry name" value="Xc-1258_like"/>
    <property type="match status" value="1"/>
</dbReference>
<dbReference type="InterPro" id="IPR003010">
    <property type="entry name" value="C-N_Hydrolase"/>
</dbReference>
<keyword evidence="2 7" id="KW-0378">Hydrolase</keyword>